<dbReference type="Proteomes" id="UP000563838">
    <property type="component" value="Unassembled WGS sequence"/>
</dbReference>
<gene>
    <name evidence="2" type="ORF">HNP87_000898</name>
</gene>
<dbReference type="PANTHER" id="PTHR30399">
    <property type="entry name" value="UNCHARACTERIZED PROTEIN YGJP"/>
    <property type="match status" value="1"/>
</dbReference>
<reference evidence="2 3" key="1">
    <citation type="submission" date="2020-07" db="EMBL/GenBank/DDBJ databases">
        <title>Genomic Encyclopedia of Type Strains, Phase IV (KMG-V): Genome sequencing to study the core and pangenomes of soil and plant-associated prokaryotes.</title>
        <authorList>
            <person name="Whitman W."/>
        </authorList>
    </citation>
    <scope>NUCLEOTIDE SEQUENCE [LARGE SCALE GENOMIC DNA]</scope>
    <source>
        <strain evidence="2 3">A4</strain>
    </source>
</reference>
<dbReference type="AlphaFoldDB" id="A0A7J9NHM6"/>
<evidence type="ECO:0000313" key="2">
    <source>
        <dbReference type="EMBL" id="MBA2840386.1"/>
    </source>
</evidence>
<feature type="domain" description="YgjP-like metallopeptidase" evidence="1">
    <location>
        <begin position="13"/>
        <end position="220"/>
    </location>
</feature>
<comment type="caution">
    <text evidence="2">The sequence shown here is derived from an EMBL/GenBank/DDBJ whole genome shotgun (WGS) entry which is preliminary data.</text>
</comment>
<dbReference type="InterPro" id="IPR002725">
    <property type="entry name" value="YgjP-like_metallopeptidase"/>
</dbReference>
<dbReference type="CDD" id="cd07344">
    <property type="entry name" value="M48_yhfN_like"/>
    <property type="match status" value="1"/>
</dbReference>
<dbReference type="RefSeq" id="WP_181487833.1">
    <property type="nucleotide sequence ID" value="NZ_JACDUI010000001.1"/>
</dbReference>
<protein>
    <recommendedName>
        <fullName evidence="1">YgjP-like metallopeptidase domain-containing protein</fullName>
    </recommendedName>
</protein>
<dbReference type="PANTHER" id="PTHR30399:SF1">
    <property type="entry name" value="UTP PYROPHOSPHATASE"/>
    <property type="match status" value="1"/>
</dbReference>
<dbReference type="EMBL" id="JACDUI010000001">
    <property type="protein sequence ID" value="MBA2840386.1"/>
    <property type="molecule type" value="Genomic_DNA"/>
</dbReference>
<evidence type="ECO:0000313" key="3">
    <source>
        <dbReference type="Proteomes" id="UP000563838"/>
    </source>
</evidence>
<name>A0A7J9NHM6_METMI</name>
<proteinExistence type="predicted"/>
<dbReference type="Gene3D" id="3.30.2010.10">
    <property type="entry name" value="Metalloproteases ('zincins'), catalytic domain"/>
    <property type="match status" value="1"/>
</dbReference>
<accession>A0A7J9NHM6</accession>
<organism evidence="2 3">
    <name type="scientific">Methanococcus maripaludis</name>
    <name type="common">Methanococcus deltae</name>
    <dbReference type="NCBI Taxonomy" id="39152"/>
    <lineage>
        <taxon>Archaea</taxon>
        <taxon>Methanobacteriati</taxon>
        <taxon>Methanobacteriota</taxon>
        <taxon>Methanomada group</taxon>
        <taxon>Methanococci</taxon>
        <taxon>Methanococcales</taxon>
        <taxon>Methanococcaceae</taxon>
        <taxon>Methanococcus</taxon>
    </lineage>
</organism>
<dbReference type="Pfam" id="PF01863">
    <property type="entry name" value="YgjP-like"/>
    <property type="match status" value="1"/>
</dbReference>
<sequence>MVENVKIIRKKIKNMYLVVNPDCSVVVKAPVHVSDEYINSFITKKESWIKKHLEKFESLNSKSVEKKYIDGELFKYLGNEYILKIYSSKKEYLEISDNFFNLHILEPDDFEKKKKIIEKFYRKRAEIELFEIFKDNYKIVTEKIPDFAVRKMKKRWGSCSFHKNKIILNERLIEKSKDCIEYVVFHELAHLRYPNHSKDFYNYLTELMPEWKNKKLKLNERS</sequence>
<evidence type="ECO:0000259" key="1">
    <source>
        <dbReference type="Pfam" id="PF01863"/>
    </source>
</evidence>
<dbReference type="InterPro" id="IPR053136">
    <property type="entry name" value="UTP_pyrophosphatase-like"/>
</dbReference>